<keyword evidence="1" id="KW-1003">Cell membrane</keyword>
<protein>
    <recommendedName>
        <fullName evidence="9">LppP/LprE lipoprotein</fullName>
    </recommendedName>
</protein>
<sequence length="221" mass="22939">MIDEDASLVRPRVTAVALLAAVLVAVTAAAGCRSEQRTAIRPPESASPATPAWSAPSPVPSSPQSAPATRTASAAAPSAGVPDRAAIRRVLTRTVEAADPSTHFASVRPPVTTSDRHGGTLTAVIGQRYPTADGKGQLVFFWHGTRFLGWDTGTETDAVRGVTAGPGSFRVTYLHYAERDPECCPSLPPATVTYTWQDGGRLAASGAPPVHGAAVRVKLLP</sequence>
<organism evidence="7 8">
    <name type="scientific">Actinoallomurus spadix</name>
    <dbReference type="NCBI Taxonomy" id="79912"/>
    <lineage>
        <taxon>Bacteria</taxon>
        <taxon>Bacillati</taxon>
        <taxon>Actinomycetota</taxon>
        <taxon>Actinomycetes</taxon>
        <taxon>Streptosporangiales</taxon>
        <taxon>Thermomonosporaceae</taxon>
        <taxon>Actinoallomurus</taxon>
    </lineage>
</organism>
<reference evidence="8" key="1">
    <citation type="journal article" date="2019" name="Int. J. Syst. Evol. Microbiol.">
        <title>The Global Catalogue of Microorganisms (GCM) 10K type strain sequencing project: providing services to taxonomists for standard genome sequencing and annotation.</title>
        <authorList>
            <consortium name="The Broad Institute Genomics Platform"/>
            <consortium name="The Broad Institute Genome Sequencing Center for Infectious Disease"/>
            <person name="Wu L."/>
            <person name="Ma J."/>
        </authorList>
    </citation>
    <scope>NUCLEOTIDE SEQUENCE [LARGE SCALE GENOMIC DNA]</scope>
    <source>
        <strain evidence="8">JCM 3146</strain>
    </source>
</reference>
<evidence type="ECO:0000256" key="2">
    <source>
        <dbReference type="ARBA" id="ARBA00022729"/>
    </source>
</evidence>
<name>A0ABP3GKB6_9ACTN</name>
<keyword evidence="4" id="KW-0564">Palmitate</keyword>
<dbReference type="Proteomes" id="UP001501822">
    <property type="component" value="Unassembled WGS sequence"/>
</dbReference>
<evidence type="ECO:0000256" key="5">
    <source>
        <dbReference type="ARBA" id="ARBA00023288"/>
    </source>
</evidence>
<dbReference type="InterPro" id="IPR025971">
    <property type="entry name" value="LppP/LprE"/>
</dbReference>
<keyword evidence="8" id="KW-1185">Reference proteome</keyword>
<feature type="region of interest" description="Disordered" evidence="6">
    <location>
        <begin position="33"/>
        <end position="81"/>
    </location>
</feature>
<dbReference type="Pfam" id="PF14041">
    <property type="entry name" value="Lipoprotein_21"/>
    <property type="match status" value="1"/>
</dbReference>
<evidence type="ECO:0008006" key="9">
    <source>
        <dbReference type="Google" id="ProtNLM"/>
    </source>
</evidence>
<comment type="caution">
    <text evidence="7">The sequence shown here is derived from an EMBL/GenBank/DDBJ whole genome shotgun (WGS) entry which is preliminary data.</text>
</comment>
<gene>
    <name evidence="7" type="ORF">GCM10010151_38710</name>
</gene>
<keyword evidence="3" id="KW-0472">Membrane</keyword>
<evidence type="ECO:0000256" key="1">
    <source>
        <dbReference type="ARBA" id="ARBA00022475"/>
    </source>
</evidence>
<evidence type="ECO:0000313" key="8">
    <source>
        <dbReference type="Proteomes" id="UP001501822"/>
    </source>
</evidence>
<evidence type="ECO:0000256" key="3">
    <source>
        <dbReference type="ARBA" id="ARBA00023136"/>
    </source>
</evidence>
<evidence type="ECO:0000313" key="7">
    <source>
        <dbReference type="EMBL" id="GAA0345429.1"/>
    </source>
</evidence>
<keyword evidence="2" id="KW-0732">Signal</keyword>
<dbReference type="RefSeq" id="WP_252808396.1">
    <property type="nucleotide sequence ID" value="NZ_BAAABM010000037.1"/>
</dbReference>
<evidence type="ECO:0000256" key="4">
    <source>
        <dbReference type="ARBA" id="ARBA00023139"/>
    </source>
</evidence>
<dbReference type="EMBL" id="BAAABM010000037">
    <property type="protein sequence ID" value="GAA0345429.1"/>
    <property type="molecule type" value="Genomic_DNA"/>
</dbReference>
<accession>A0ABP3GKB6</accession>
<keyword evidence="5" id="KW-0449">Lipoprotein</keyword>
<feature type="compositionally biased region" description="Low complexity" evidence="6">
    <location>
        <begin position="42"/>
        <end position="79"/>
    </location>
</feature>
<proteinExistence type="predicted"/>
<evidence type="ECO:0000256" key="6">
    <source>
        <dbReference type="SAM" id="MobiDB-lite"/>
    </source>
</evidence>